<dbReference type="InterPro" id="IPR023158">
    <property type="entry name" value="YerB-like_sf"/>
</dbReference>
<evidence type="ECO:0000256" key="1">
    <source>
        <dbReference type="SAM" id="MobiDB-lite"/>
    </source>
</evidence>
<dbReference type="SUPFAM" id="SSF159774">
    <property type="entry name" value="YerB-like"/>
    <property type="match status" value="1"/>
</dbReference>
<evidence type="ECO:0000313" key="6">
    <source>
        <dbReference type="Proteomes" id="UP000008221"/>
    </source>
</evidence>
<organism evidence="5 6">
    <name type="scientific">Acidothermus cellulolyticus (strain ATCC 43068 / DSM 8971 / 11B)</name>
    <dbReference type="NCBI Taxonomy" id="351607"/>
    <lineage>
        <taxon>Bacteria</taxon>
        <taxon>Bacillati</taxon>
        <taxon>Actinomycetota</taxon>
        <taxon>Actinomycetes</taxon>
        <taxon>Acidothermales</taxon>
        <taxon>Acidothermaceae</taxon>
        <taxon>Acidothermus</taxon>
    </lineage>
</organism>
<dbReference type="Gene3D" id="3.50.90.10">
    <property type="entry name" value="YerB-like"/>
    <property type="match status" value="1"/>
</dbReference>
<feature type="compositionally biased region" description="Polar residues" evidence="1">
    <location>
        <begin position="31"/>
        <end position="52"/>
    </location>
</feature>
<reference evidence="5 6" key="1">
    <citation type="journal article" date="2009" name="Genome Res.">
        <title>Complete genome of the cellulolytic thermophile Acidothermus cellulolyticus 11B provides insights into its ecophysiological and evolutionary adaptations.</title>
        <authorList>
            <person name="Barabote R.D."/>
            <person name="Xie G."/>
            <person name="Leu D.H."/>
            <person name="Normand P."/>
            <person name="Necsulea A."/>
            <person name="Daubin V."/>
            <person name="Medigue C."/>
            <person name="Adney W.S."/>
            <person name="Xu X.C."/>
            <person name="Lapidus A."/>
            <person name="Parales R.E."/>
            <person name="Detter C."/>
            <person name="Pujic P."/>
            <person name="Bruce D."/>
            <person name="Lavire C."/>
            <person name="Challacombe J.F."/>
            <person name="Brettin T.S."/>
            <person name="Berry A.M."/>
        </authorList>
    </citation>
    <scope>NUCLEOTIDE SEQUENCE [LARGE SCALE GENOMIC DNA]</scope>
    <source>
        <strain evidence="6">ATCC 43068 / DSM 8971 / 11B</strain>
    </source>
</reference>
<dbReference type="KEGG" id="ace:Acel_0173"/>
<dbReference type="RefSeq" id="WP_011719012.1">
    <property type="nucleotide sequence ID" value="NC_008578.1"/>
</dbReference>
<dbReference type="AlphaFoldDB" id="A0LR88"/>
<dbReference type="STRING" id="351607.Acel_0173"/>
<evidence type="ECO:0008006" key="7">
    <source>
        <dbReference type="Google" id="ProtNLM"/>
    </source>
</evidence>
<evidence type="ECO:0000259" key="3">
    <source>
        <dbReference type="Pfam" id="PF11258"/>
    </source>
</evidence>
<evidence type="ECO:0000259" key="4">
    <source>
        <dbReference type="Pfam" id="PF17479"/>
    </source>
</evidence>
<keyword evidence="2" id="KW-0732">Signal</keyword>
<feature type="chain" id="PRO_5039239766" description="Secreted protein" evidence="2">
    <location>
        <begin position="23"/>
        <end position="357"/>
    </location>
</feature>
<dbReference type="InterPro" id="IPR021416">
    <property type="entry name" value="DUF3048_N"/>
</dbReference>
<dbReference type="HOGENOM" id="CLU_828515_0_0_11"/>
<accession>A0LR88</accession>
<feature type="domain" description="DUF3048" evidence="3">
    <location>
        <begin position="67"/>
        <end position="206"/>
    </location>
</feature>
<dbReference type="EMBL" id="CP000481">
    <property type="protein sequence ID" value="ABK51948.1"/>
    <property type="molecule type" value="Genomic_DNA"/>
</dbReference>
<dbReference type="Proteomes" id="UP000008221">
    <property type="component" value="Chromosome"/>
</dbReference>
<proteinExistence type="predicted"/>
<evidence type="ECO:0000313" key="5">
    <source>
        <dbReference type="EMBL" id="ABK51948.1"/>
    </source>
</evidence>
<dbReference type="PROSITE" id="PS51257">
    <property type="entry name" value="PROKAR_LIPOPROTEIN"/>
    <property type="match status" value="1"/>
</dbReference>
<dbReference type="InterPro" id="IPR035328">
    <property type="entry name" value="DUF3048_C"/>
</dbReference>
<keyword evidence="6" id="KW-1185">Reference proteome</keyword>
<evidence type="ECO:0000256" key="2">
    <source>
        <dbReference type="SAM" id="SignalP"/>
    </source>
</evidence>
<protein>
    <recommendedName>
        <fullName evidence="7">Secreted protein</fullName>
    </recommendedName>
</protein>
<sequence length="357" mass="37842">MPRPHHRSLTFLVTVISSTLLAGCATAPHQNRSAAQPSASGHSSSDVTTLTPAPSPAVASPLQVFPLTGMPAGGPNATRPSLAIKVDNVAGSFPQAGLNNADLVVDTPVEGGLTRLFVVFQSQDAALVGPIRSARPVDGDLLRLLGGGYFAYSGANNLEIAPVKANSTAVLMSFDADNSLFIKLPGRPIPHEIFDSTTRLYARGEQLAPTMGPPHQIFTYSPAPAAGTPTQEAVVRFAAATADWRWDGQRYLRWQDGRADILTDGSQVWATDVVILRVTLRDSGIRDVTGAVEPWPTVIGSGDCWVLRDGVRIAGRWSRSSLTAPMVIRDNAGRVIPLRPGRAWVELAPTSAGVTFS</sequence>
<dbReference type="InParanoid" id="A0LR88"/>
<feature type="domain" description="DUF3048" evidence="4">
    <location>
        <begin position="235"/>
        <end position="345"/>
    </location>
</feature>
<dbReference type="Pfam" id="PF17479">
    <property type="entry name" value="DUF3048_C"/>
    <property type="match status" value="1"/>
</dbReference>
<feature type="region of interest" description="Disordered" evidence="1">
    <location>
        <begin position="31"/>
        <end position="54"/>
    </location>
</feature>
<feature type="signal peptide" evidence="2">
    <location>
        <begin position="1"/>
        <end position="22"/>
    </location>
</feature>
<dbReference type="Pfam" id="PF11258">
    <property type="entry name" value="DUF3048"/>
    <property type="match status" value="1"/>
</dbReference>
<name>A0LR88_ACIC1</name>
<gene>
    <name evidence="5" type="ordered locus">Acel_0173</name>
</gene>
<dbReference type="eggNOG" id="COG1470">
    <property type="taxonomic scope" value="Bacteria"/>
</dbReference>
<dbReference type="OrthoDB" id="9779102at2"/>